<keyword evidence="9" id="KW-1185">Reference proteome</keyword>
<accession>A0A1D1W7X9</accession>
<feature type="transmembrane region" description="Helical" evidence="5">
    <location>
        <begin position="129"/>
        <end position="152"/>
    </location>
</feature>
<evidence type="ECO:0000256" key="4">
    <source>
        <dbReference type="ARBA" id="ARBA00023136"/>
    </source>
</evidence>
<dbReference type="InterPro" id="IPR000276">
    <property type="entry name" value="GPCR_Rhodpsn"/>
</dbReference>
<evidence type="ECO:0000256" key="1">
    <source>
        <dbReference type="ARBA" id="ARBA00004370"/>
    </source>
</evidence>
<dbReference type="InterPro" id="IPR017452">
    <property type="entry name" value="GPCR_Rhodpsn_7TM"/>
</dbReference>
<organism evidence="8 9">
    <name type="scientific">Ramazzottius varieornatus</name>
    <name type="common">Water bear</name>
    <name type="synonym">Tardigrade</name>
    <dbReference type="NCBI Taxonomy" id="947166"/>
    <lineage>
        <taxon>Eukaryota</taxon>
        <taxon>Metazoa</taxon>
        <taxon>Ecdysozoa</taxon>
        <taxon>Tardigrada</taxon>
        <taxon>Eutardigrada</taxon>
        <taxon>Parachela</taxon>
        <taxon>Hypsibioidea</taxon>
        <taxon>Ramazzottiidae</taxon>
        <taxon>Ramazzottius</taxon>
    </lineage>
</organism>
<keyword evidence="6" id="KW-0732">Signal</keyword>
<feature type="transmembrane region" description="Helical" evidence="5">
    <location>
        <begin position="47"/>
        <end position="70"/>
    </location>
</feature>
<keyword evidence="2 5" id="KW-0812">Transmembrane</keyword>
<feature type="domain" description="G-protein coupled receptors family 1 profile" evidence="7">
    <location>
        <begin position="1"/>
        <end position="157"/>
    </location>
</feature>
<dbReference type="EMBL" id="BDGG01000017">
    <property type="protein sequence ID" value="GAV08348.1"/>
    <property type="molecule type" value="Genomic_DNA"/>
</dbReference>
<keyword evidence="3 5" id="KW-1133">Transmembrane helix</keyword>
<evidence type="ECO:0000313" key="8">
    <source>
        <dbReference type="EMBL" id="GAV08348.1"/>
    </source>
</evidence>
<protein>
    <recommendedName>
        <fullName evidence="7">G-protein coupled receptors family 1 profile domain-containing protein</fullName>
    </recommendedName>
</protein>
<dbReference type="SUPFAM" id="SSF81321">
    <property type="entry name" value="Family A G protein-coupled receptor-like"/>
    <property type="match status" value="1"/>
</dbReference>
<keyword evidence="4 5" id="KW-0472">Membrane</keyword>
<comment type="caution">
    <text evidence="8">The sequence shown here is derived from an EMBL/GenBank/DDBJ whole genome shotgun (WGS) entry which is preliminary data.</text>
</comment>
<evidence type="ECO:0000256" key="3">
    <source>
        <dbReference type="ARBA" id="ARBA00022989"/>
    </source>
</evidence>
<sequence length="159" mass="17917">MKVNLMLLTTSWTLSFLVMVLTALFGGLVRTEEVEQCEFSAKGKVGHLLVSAMTFIPWFLIAGASIAVIVRAFKIYFTRRAPAPAENARDGAQFMLYRRRLQVAKMLLLSFIWGTLCKLPYFVTKSVAPMLFALMPLLPSWFKIIIIAEYTFNPVSITA</sequence>
<dbReference type="OrthoDB" id="10632548at2759"/>
<reference evidence="8 9" key="1">
    <citation type="journal article" date="2016" name="Nat. Commun.">
        <title>Extremotolerant tardigrade genome and improved radiotolerance of human cultured cells by tardigrade-unique protein.</title>
        <authorList>
            <person name="Hashimoto T."/>
            <person name="Horikawa D.D."/>
            <person name="Saito Y."/>
            <person name="Kuwahara H."/>
            <person name="Kozuka-Hata H."/>
            <person name="Shin-I T."/>
            <person name="Minakuchi Y."/>
            <person name="Ohishi K."/>
            <person name="Motoyama A."/>
            <person name="Aizu T."/>
            <person name="Enomoto A."/>
            <person name="Kondo K."/>
            <person name="Tanaka S."/>
            <person name="Hara Y."/>
            <person name="Koshikawa S."/>
            <person name="Sagara H."/>
            <person name="Miura T."/>
            <person name="Yokobori S."/>
            <person name="Miyagawa K."/>
            <person name="Suzuki Y."/>
            <person name="Kubo T."/>
            <person name="Oyama M."/>
            <person name="Kohara Y."/>
            <person name="Fujiyama A."/>
            <person name="Arakawa K."/>
            <person name="Katayama T."/>
            <person name="Toyoda A."/>
            <person name="Kunieda T."/>
        </authorList>
    </citation>
    <scope>NUCLEOTIDE SEQUENCE [LARGE SCALE GENOMIC DNA]</scope>
    <source>
        <strain evidence="8 9">YOKOZUNA-1</strain>
    </source>
</reference>
<evidence type="ECO:0000313" key="9">
    <source>
        <dbReference type="Proteomes" id="UP000186922"/>
    </source>
</evidence>
<evidence type="ECO:0000256" key="5">
    <source>
        <dbReference type="SAM" id="Phobius"/>
    </source>
</evidence>
<evidence type="ECO:0000259" key="7">
    <source>
        <dbReference type="PROSITE" id="PS50262"/>
    </source>
</evidence>
<name>A0A1D1W7X9_RAMVA</name>
<comment type="subcellular location">
    <subcellularLocation>
        <location evidence="1">Membrane</location>
    </subcellularLocation>
</comment>
<proteinExistence type="predicted"/>
<evidence type="ECO:0000256" key="2">
    <source>
        <dbReference type="ARBA" id="ARBA00022692"/>
    </source>
</evidence>
<dbReference type="AlphaFoldDB" id="A0A1D1W7X9"/>
<dbReference type="GO" id="GO:0016020">
    <property type="term" value="C:membrane"/>
    <property type="evidence" value="ECO:0007669"/>
    <property type="project" value="UniProtKB-SubCell"/>
</dbReference>
<evidence type="ECO:0000256" key="6">
    <source>
        <dbReference type="SAM" id="SignalP"/>
    </source>
</evidence>
<dbReference type="PROSITE" id="PS50262">
    <property type="entry name" value="G_PROTEIN_RECEP_F1_2"/>
    <property type="match status" value="1"/>
</dbReference>
<dbReference type="Proteomes" id="UP000186922">
    <property type="component" value="Unassembled WGS sequence"/>
</dbReference>
<dbReference type="GO" id="GO:0004930">
    <property type="term" value="F:G protein-coupled receptor activity"/>
    <property type="evidence" value="ECO:0007669"/>
    <property type="project" value="InterPro"/>
</dbReference>
<gene>
    <name evidence="8" type="primary">RvY_18058-1</name>
    <name evidence="8" type="synonym">RvY_18058.1</name>
    <name evidence="8" type="ORF">RvY_18058</name>
</gene>
<dbReference type="Gene3D" id="1.20.1070.10">
    <property type="entry name" value="Rhodopsin 7-helix transmembrane proteins"/>
    <property type="match status" value="1"/>
</dbReference>
<feature type="transmembrane region" description="Helical" evidence="5">
    <location>
        <begin position="103"/>
        <end position="123"/>
    </location>
</feature>
<dbReference type="Pfam" id="PF00001">
    <property type="entry name" value="7tm_1"/>
    <property type="match status" value="1"/>
</dbReference>
<feature type="chain" id="PRO_5008899315" description="G-protein coupled receptors family 1 profile domain-containing protein" evidence="6">
    <location>
        <begin position="32"/>
        <end position="159"/>
    </location>
</feature>
<feature type="signal peptide" evidence="6">
    <location>
        <begin position="1"/>
        <end position="31"/>
    </location>
</feature>